<feature type="binding site" evidence="16">
    <location>
        <position position="74"/>
    </location>
    <ligand>
        <name>substrate</name>
    </ligand>
</feature>
<evidence type="ECO:0000256" key="15">
    <source>
        <dbReference type="PIRSR" id="PIRSR600829-1"/>
    </source>
</evidence>
<evidence type="ECO:0000256" key="14">
    <source>
        <dbReference type="ARBA" id="ARBA00023264"/>
    </source>
</evidence>
<evidence type="ECO:0000313" key="21">
    <source>
        <dbReference type="Proteomes" id="UP000034236"/>
    </source>
</evidence>
<dbReference type="CDD" id="cd14265">
    <property type="entry name" value="UDPK_IM_like"/>
    <property type="match status" value="1"/>
</dbReference>
<evidence type="ECO:0000256" key="16">
    <source>
        <dbReference type="PIRSR" id="PIRSR600829-2"/>
    </source>
</evidence>
<organism evidence="20 21">
    <name type="scientific">Candidatus Nomurabacteria bacterium GW2011_GWA2_41_25</name>
    <dbReference type="NCBI Taxonomy" id="1618736"/>
    <lineage>
        <taxon>Bacteria</taxon>
        <taxon>Candidatus Nomuraibacteriota</taxon>
    </lineage>
</organism>
<comment type="cofactor">
    <cofactor evidence="18">
        <name>Mg(2+)</name>
        <dbReference type="ChEBI" id="CHEBI:18420"/>
    </cofactor>
    <text evidence="18">Mn(2+), Zn(2+), Cd(2+) and Co(2+) support activity to lesser extents.</text>
</comment>
<evidence type="ECO:0000256" key="18">
    <source>
        <dbReference type="PIRSR" id="PIRSR600829-4"/>
    </source>
</evidence>
<keyword evidence="10 19" id="KW-1133">Transmembrane helix</keyword>
<dbReference type="GO" id="GO:0005886">
    <property type="term" value="C:plasma membrane"/>
    <property type="evidence" value="ECO:0007669"/>
    <property type="project" value="UniProtKB-SubCell"/>
</dbReference>
<evidence type="ECO:0000256" key="6">
    <source>
        <dbReference type="ARBA" id="ARBA00022692"/>
    </source>
</evidence>
<feature type="binding site" evidence="17">
    <location>
        <begin position="99"/>
        <end position="100"/>
    </location>
    <ligand>
        <name>ATP</name>
        <dbReference type="ChEBI" id="CHEBI:30616"/>
    </ligand>
</feature>
<keyword evidence="8 20" id="KW-0418">Kinase</keyword>
<keyword evidence="7 17" id="KW-0547">Nucleotide-binding</keyword>
<dbReference type="PANTHER" id="PTHR34299:SF1">
    <property type="entry name" value="DIACYLGLYCEROL KINASE"/>
    <property type="match status" value="1"/>
</dbReference>
<dbReference type="InterPro" id="IPR036945">
    <property type="entry name" value="DAGK_sf"/>
</dbReference>
<dbReference type="InterPro" id="IPR000829">
    <property type="entry name" value="DAGK"/>
</dbReference>
<dbReference type="PANTHER" id="PTHR34299">
    <property type="entry name" value="DIACYLGLYCEROL KINASE"/>
    <property type="match status" value="1"/>
</dbReference>
<evidence type="ECO:0000256" key="17">
    <source>
        <dbReference type="PIRSR" id="PIRSR600829-3"/>
    </source>
</evidence>
<evidence type="ECO:0000256" key="7">
    <source>
        <dbReference type="ARBA" id="ARBA00022741"/>
    </source>
</evidence>
<feature type="binding site" evidence="17">
    <location>
        <position position="81"/>
    </location>
    <ligand>
        <name>ATP</name>
        <dbReference type="ChEBI" id="CHEBI:30616"/>
    </ligand>
</feature>
<dbReference type="GO" id="GO:0005524">
    <property type="term" value="F:ATP binding"/>
    <property type="evidence" value="ECO:0007669"/>
    <property type="project" value="UniProtKB-KW"/>
</dbReference>
<feature type="transmembrane region" description="Helical" evidence="19">
    <location>
        <begin position="36"/>
        <end position="55"/>
    </location>
</feature>
<accession>A0A0G0VTU3</accession>
<keyword evidence="12 19" id="KW-0472">Membrane</keyword>
<dbReference type="Gene3D" id="1.10.287.3610">
    <property type="match status" value="1"/>
</dbReference>
<evidence type="ECO:0000313" key="20">
    <source>
        <dbReference type="EMBL" id="KKS04299.1"/>
    </source>
</evidence>
<keyword evidence="3" id="KW-1003">Cell membrane</keyword>
<keyword evidence="18" id="KW-0479">Metal-binding</keyword>
<feature type="active site" description="Proton acceptor" evidence="15">
    <location>
        <position position="74"/>
    </location>
</feature>
<dbReference type="GO" id="GO:0016301">
    <property type="term" value="F:kinase activity"/>
    <property type="evidence" value="ECO:0007669"/>
    <property type="project" value="UniProtKB-KW"/>
</dbReference>
<proteinExistence type="inferred from homology"/>
<keyword evidence="11" id="KW-0443">Lipid metabolism</keyword>
<evidence type="ECO:0000256" key="9">
    <source>
        <dbReference type="ARBA" id="ARBA00022840"/>
    </source>
</evidence>
<keyword evidence="14" id="KW-1208">Phospholipid metabolism</keyword>
<sequence length="126" mass="14460">MDSQKEKKAWREVKYSQKFLNAFRGMYIVWKTTRHLFIHIIAALVVIFLGFYFHISGIEWIALIFAIGFVIISEAFNTAIEIDIDLTSPEYHPYARDTKDVAAAAVLLSVFVAIIVGFIVFLPKIF</sequence>
<keyword evidence="5" id="KW-0808">Transferase</keyword>
<evidence type="ECO:0000256" key="13">
    <source>
        <dbReference type="ARBA" id="ARBA00023209"/>
    </source>
</evidence>
<evidence type="ECO:0000256" key="3">
    <source>
        <dbReference type="ARBA" id="ARBA00022475"/>
    </source>
</evidence>
<feature type="binding site" evidence="18">
    <location>
        <position position="81"/>
    </location>
    <ligand>
        <name>a divalent metal cation</name>
        <dbReference type="ChEBI" id="CHEBI:60240"/>
    </ligand>
</feature>
<dbReference type="Proteomes" id="UP000034236">
    <property type="component" value="Unassembled WGS sequence"/>
</dbReference>
<comment type="similarity">
    <text evidence="2">Belongs to the bacterial diacylglycerol kinase family.</text>
</comment>
<evidence type="ECO:0000256" key="12">
    <source>
        <dbReference type="ARBA" id="ARBA00023136"/>
    </source>
</evidence>
<evidence type="ECO:0000256" key="19">
    <source>
        <dbReference type="SAM" id="Phobius"/>
    </source>
</evidence>
<feature type="binding site" evidence="17">
    <location>
        <begin position="90"/>
        <end position="92"/>
    </location>
    <ligand>
        <name>ATP</name>
        <dbReference type="ChEBI" id="CHEBI:30616"/>
    </ligand>
</feature>
<name>A0A0G0VTU3_9BACT</name>
<reference evidence="20 21" key="1">
    <citation type="journal article" date="2015" name="Nature">
        <title>rRNA introns, odd ribosomes, and small enigmatic genomes across a large radiation of phyla.</title>
        <authorList>
            <person name="Brown C.T."/>
            <person name="Hug L.A."/>
            <person name="Thomas B.C."/>
            <person name="Sharon I."/>
            <person name="Castelle C.J."/>
            <person name="Singh A."/>
            <person name="Wilkins M.J."/>
            <person name="Williams K.H."/>
            <person name="Banfield J.F."/>
        </authorList>
    </citation>
    <scope>NUCLEOTIDE SEQUENCE [LARGE SCALE GENOMIC DNA]</scope>
</reference>
<dbReference type="GO" id="GO:0046872">
    <property type="term" value="F:metal ion binding"/>
    <property type="evidence" value="ECO:0007669"/>
    <property type="project" value="UniProtKB-KW"/>
</dbReference>
<keyword evidence="6 19" id="KW-0812">Transmembrane</keyword>
<dbReference type="AlphaFoldDB" id="A0A0G0VTU3"/>
<dbReference type="InterPro" id="IPR033717">
    <property type="entry name" value="UDPK"/>
</dbReference>
<evidence type="ECO:0000256" key="5">
    <source>
        <dbReference type="ARBA" id="ARBA00022679"/>
    </source>
</evidence>
<protein>
    <submittedName>
        <fullName evidence="20">Diacylglycerol kinase</fullName>
    </submittedName>
</protein>
<comment type="caution">
    <text evidence="20">The sequence shown here is derived from an EMBL/GenBank/DDBJ whole genome shotgun (WGS) entry which is preliminary data.</text>
</comment>
<evidence type="ECO:0000256" key="2">
    <source>
        <dbReference type="ARBA" id="ARBA00005967"/>
    </source>
</evidence>
<dbReference type="EMBL" id="LCBE01000008">
    <property type="protein sequence ID" value="KKS04299.1"/>
    <property type="molecule type" value="Genomic_DNA"/>
</dbReference>
<keyword evidence="13" id="KW-0594">Phospholipid biosynthesis</keyword>
<comment type="subcellular location">
    <subcellularLocation>
        <location evidence="1">Cell membrane</location>
        <topology evidence="1">Multi-pass membrane protein</topology>
    </subcellularLocation>
</comment>
<evidence type="ECO:0000256" key="8">
    <source>
        <dbReference type="ARBA" id="ARBA00022777"/>
    </source>
</evidence>
<gene>
    <name evidence="20" type="ORF">UU58_C0008G0008</name>
</gene>
<evidence type="ECO:0000256" key="10">
    <source>
        <dbReference type="ARBA" id="ARBA00022989"/>
    </source>
</evidence>
<evidence type="ECO:0000256" key="11">
    <source>
        <dbReference type="ARBA" id="ARBA00023098"/>
    </source>
</evidence>
<feature type="transmembrane region" description="Helical" evidence="19">
    <location>
        <begin position="61"/>
        <end position="80"/>
    </location>
</feature>
<evidence type="ECO:0000256" key="1">
    <source>
        <dbReference type="ARBA" id="ARBA00004651"/>
    </source>
</evidence>
<feature type="transmembrane region" description="Helical" evidence="19">
    <location>
        <begin position="101"/>
        <end position="122"/>
    </location>
</feature>
<dbReference type="Pfam" id="PF01219">
    <property type="entry name" value="DAGK_prokar"/>
    <property type="match status" value="1"/>
</dbReference>
<evidence type="ECO:0000256" key="4">
    <source>
        <dbReference type="ARBA" id="ARBA00022516"/>
    </source>
</evidence>
<keyword evidence="18" id="KW-0460">Magnesium</keyword>
<keyword evidence="4" id="KW-0444">Lipid biosynthesis</keyword>
<keyword evidence="9 17" id="KW-0067">ATP-binding</keyword>
<dbReference type="GO" id="GO:0008654">
    <property type="term" value="P:phospholipid biosynthetic process"/>
    <property type="evidence" value="ECO:0007669"/>
    <property type="project" value="UniProtKB-KW"/>
</dbReference>